<dbReference type="AlphaFoldDB" id="A7TBF4"/>
<dbReference type="EMBL" id="DS475176">
    <property type="protein sequence ID" value="EDO26652.1"/>
    <property type="molecule type" value="Genomic_DNA"/>
</dbReference>
<dbReference type="KEGG" id="nve:5525016"/>
<dbReference type="eggNOG" id="KOG3986">
    <property type="taxonomic scope" value="Eukaryota"/>
</dbReference>
<evidence type="ECO:0000313" key="2">
    <source>
        <dbReference type="EMBL" id="EDO26652.1"/>
    </source>
</evidence>
<dbReference type="InParanoid" id="A7TBF4"/>
<evidence type="ECO:0000313" key="3">
    <source>
        <dbReference type="Proteomes" id="UP000001593"/>
    </source>
</evidence>
<dbReference type="OMA" id="MVEFAIC"/>
<dbReference type="GO" id="GO:0000164">
    <property type="term" value="C:protein phosphatase type 1 complex"/>
    <property type="evidence" value="ECO:0000318"/>
    <property type="project" value="GO_Central"/>
</dbReference>
<dbReference type="InterPro" id="IPR038175">
    <property type="entry name" value="CBM21_dom_sf"/>
</dbReference>
<dbReference type="GO" id="GO:2001069">
    <property type="term" value="F:glycogen binding"/>
    <property type="evidence" value="ECO:0000318"/>
    <property type="project" value="GO_Central"/>
</dbReference>
<gene>
    <name evidence="2" type="ORF">NEMVEDRAFT_v1g153502</name>
</gene>
<dbReference type="PhylomeDB" id="A7TBF4"/>
<dbReference type="InterPro" id="IPR005036">
    <property type="entry name" value="CBM21_dom"/>
</dbReference>
<dbReference type="Proteomes" id="UP000001593">
    <property type="component" value="Unassembled WGS sequence"/>
</dbReference>
<dbReference type="Gene3D" id="2.60.40.2440">
    <property type="entry name" value="Carbohydrate binding type-21 domain"/>
    <property type="match status" value="1"/>
</dbReference>
<feature type="domain" description="CBM21" evidence="1">
    <location>
        <begin position="18"/>
        <end position="125"/>
    </location>
</feature>
<dbReference type="Pfam" id="PF03370">
    <property type="entry name" value="CBM_21"/>
    <property type="match status" value="1"/>
</dbReference>
<dbReference type="GO" id="GO:0005979">
    <property type="term" value="P:regulation of glycogen biosynthetic process"/>
    <property type="evidence" value="ECO:0000318"/>
    <property type="project" value="GO_Central"/>
</dbReference>
<accession>A7TBF4</accession>
<keyword evidence="3" id="KW-1185">Reference proteome</keyword>
<protein>
    <recommendedName>
        <fullName evidence="1">CBM21 domain-containing protein</fullName>
    </recommendedName>
</protein>
<dbReference type="PANTHER" id="PTHR12307">
    <property type="entry name" value="PROTEIN PHOSPHATASE 1 REGULATORY SUBUNIT"/>
    <property type="match status" value="1"/>
</dbReference>
<dbReference type="PROSITE" id="PS51159">
    <property type="entry name" value="CBM21"/>
    <property type="match status" value="1"/>
</dbReference>
<dbReference type="GO" id="GO:0008157">
    <property type="term" value="F:protein phosphatase 1 binding"/>
    <property type="evidence" value="ECO:0000318"/>
    <property type="project" value="GO_Central"/>
</dbReference>
<dbReference type="HOGENOM" id="CLU_040215_3_1_1"/>
<proteinExistence type="predicted"/>
<feature type="non-terminal residue" evidence="2">
    <location>
        <position position="1"/>
    </location>
</feature>
<feature type="non-terminal residue" evidence="2">
    <location>
        <position position="125"/>
    </location>
</feature>
<sequence>ERARLLNFLQPLSPNSLRDRLEKNTVCLESITLCDYVLRGSVKVKNIAYEKRVFVRWTIDNWESHTETPASYVPGSLTETTDNFEFELRMPTDLEKNFKLEFAICYEVLGIQSWDNNAGDNFRVM</sequence>
<dbReference type="InterPro" id="IPR050782">
    <property type="entry name" value="PP1_regulatory_subunit_3"/>
</dbReference>
<reference evidence="2 3" key="1">
    <citation type="journal article" date="2007" name="Science">
        <title>Sea anemone genome reveals ancestral eumetazoan gene repertoire and genomic organization.</title>
        <authorList>
            <person name="Putnam N.H."/>
            <person name="Srivastava M."/>
            <person name="Hellsten U."/>
            <person name="Dirks B."/>
            <person name="Chapman J."/>
            <person name="Salamov A."/>
            <person name="Terry A."/>
            <person name="Shapiro H."/>
            <person name="Lindquist E."/>
            <person name="Kapitonov V.V."/>
            <person name="Jurka J."/>
            <person name="Genikhovich G."/>
            <person name="Grigoriev I.V."/>
            <person name="Lucas S.M."/>
            <person name="Steele R.E."/>
            <person name="Finnerty J.R."/>
            <person name="Technau U."/>
            <person name="Martindale M.Q."/>
            <person name="Rokhsar D.S."/>
        </authorList>
    </citation>
    <scope>NUCLEOTIDE SEQUENCE [LARGE SCALE GENOMIC DNA]</scope>
    <source>
        <strain evidence="3">CH2 X CH6</strain>
    </source>
</reference>
<dbReference type="PANTHER" id="PTHR12307:SF36">
    <property type="entry name" value="GLYCOGEN-BINDING SUBUNIT 76A"/>
    <property type="match status" value="1"/>
</dbReference>
<name>A7TBF4_NEMVE</name>
<dbReference type="STRING" id="45351.A7TBF4"/>
<organism evidence="2 3">
    <name type="scientific">Nematostella vectensis</name>
    <name type="common">Starlet sea anemone</name>
    <dbReference type="NCBI Taxonomy" id="45351"/>
    <lineage>
        <taxon>Eukaryota</taxon>
        <taxon>Metazoa</taxon>
        <taxon>Cnidaria</taxon>
        <taxon>Anthozoa</taxon>
        <taxon>Hexacorallia</taxon>
        <taxon>Actiniaria</taxon>
        <taxon>Edwardsiidae</taxon>
        <taxon>Nematostella</taxon>
    </lineage>
</organism>
<evidence type="ECO:0000259" key="1">
    <source>
        <dbReference type="PROSITE" id="PS51159"/>
    </source>
</evidence>
<dbReference type="FunCoup" id="A7TBF4">
    <property type="interactions" value="28"/>
</dbReference>